<feature type="transmembrane region" description="Helical" evidence="7">
    <location>
        <begin position="184"/>
        <end position="206"/>
    </location>
</feature>
<dbReference type="Pfam" id="PF00528">
    <property type="entry name" value="BPD_transp_1"/>
    <property type="match status" value="1"/>
</dbReference>
<feature type="domain" description="ABC transmembrane type-1" evidence="8">
    <location>
        <begin position="74"/>
        <end position="259"/>
    </location>
</feature>
<sequence>MNRRTKGQKAFDIVNHVLLIGLALLCILPLIHVIAQSFSASSAVTAGFVKFWPVRFTLKSYEYVLSKPEFLMSVGVTLKRVVLGVCINLLLTIMTAYPLSKEASQFKYRTIYVWFFVITMLFHGGLVPTYMLIKQAGIINTIWALILPGAVPVFSVVLMLNFMRGLPKEIEESAFIDGAGIWTTLWKIIVPISMPSIATITLFSIVGHWNSWFDGLIYMNRTENYPLQTYLRSVVINLDLSLSTTVDYTMLKDISDQTQKAAQIVLGSLPILCVYPFLQRFFMKGIIMGSVKE</sequence>
<evidence type="ECO:0000313" key="9">
    <source>
        <dbReference type="EMBL" id="TDG00705.1"/>
    </source>
</evidence>
<evidence type="ECO:0000256" key="5">
    <source>
        <dbReference type="ARBA" id="ARBA00022989"/>
    </source>
</evidence>
<protein>
    <submittedName>
        <fullName evidence="9">Carbohydrate ABC transporter permease</fullName>
    </submittedName>
</protein>
<evidence type="ECO:0000256" key="7">
    <source>
        <dbReference type="RuleBase" id="RU363032"/>
    </source>
</evidence>
<keyword evidence="4 7" id="KW-0812">Transmembrane</keyword>
<keyword evidence="6 7" id="KW-0472">Membrane</keyword>
<feature type="transmembrane region" description="Helical" evidence="7">
    <location>
        <begin position="261"/>
        <end position="278"/>
    </location>
</feature>
<feature type="transmembrane region" description="Helical" evidence="7">
    <location>
        <begin position="139"/>
        <end position="163"/>
    </location>
</feature>
<keyword evidence="5 7" id="KW-1133">Transmembrane helix</keyword>
<reference evidence="9 10" key="1">
    <citation type="submission" date="2019-03" db="EMBL/GenBank/DDBJ databases">
        <title>This is whole genome sequence of Paenibacillus sp MS74 strain.</title>
        <authorList>
            <person name="Trinh H.N."/>
        </authorList>
    </citation>
    <scope>NUCLEOTIDE SEQUENCE [LARGE SCALE GENOMIC DNA]</scope>
    <source>
        <strain evidence="9 10">MS74</strain>
    </source>
</reference>
<feature type="transmembrane region" description="Helical" evidence="7">
    <location>
        <begin position="111"/>
        <end position="133"/>
    </location>
</feature>
<accession>A0A4V2ZUE5</accession>
<dbReference type="OrthoDB" id="9810086at2"/>
<dbReference type="AlphaFoldDB" id="A0A4V2ZUE5"/>
<dbReference type="CDD" id="cd06261">
    <property type="entry name" value="TM_PBP2"/>
    <property type="match status" value="1"/>
</dbReference>
<dbReference type="Gene3D" id="1.10.3720.10">
    <property type="entry name" value="MetI-like"/>
    <property type="match status" value="1"/>
</dbReference>
<name>A0A4V2ZUE5_9BACL</name>
<dbReference type="GO" id="GO:0055085">
    <property type="term" value="P:transmembrane transport"/>
    <property type="evidence" value="ECO:0007669"/>
    <property type="project" value="InterPro"/>
</dbReference>
<dbReference type="PANTHER" id="PTHR43744">
    <property type="entry name" value="ABC TRANSPORTER PERMEASE PROTEIN MG189-RELATED-RELATED"/>
    <property type="match status" value="1"/>
</dbReference>
<evidence type="ECO:0000256" key="3">
    <source>
        <dbReference type="ARBA" id="ARBA00022475"/>
    </source>
</evidence>
<feature type="transmembrane region" description="Helical" evidence="7">
    <location>
        <begin position="70"/>
        <end position="99"/>
    </location>
</feature>
<keyword evidence="3" id="KW-1003">Cell membrane</keyword>
<keyword evidence="10" id="KW-1185">Reference proteome</keyword>
<dbReference type="EMBL" id="SMRT01000001">
    <property type="protein sequence ID" value="TDG00705.1"/>
    <property type="molecule type" value="Genomic_DNA"/>
</dbReference>
<evidence type="ECO:0000313" key="10">
    <source>
        <dbReference type="Proteomes" id="UP000295636"/>
    </source>
</evidence>
<dbReference type="SUPFAM" id="SSF161098">
    <property type="entry name" value="MetI-like"/>
    <property type="match status" value="1"/>
</dbReference>
<dbReference type="PROSITE" id="PS50928">
    <property type="entry name" value="ABC_TM1"/>
    <property type="match status" value="1"/>
</dbReference>
<organism evidence="9 10">
    <name type="scientific">Paenibacillus piri</name>
    <dbReference type="NCBI Taxonomy" id="2547395"/>
    <lineage>
        <taxon>Bacteria</taxon>
        <taxon>Bacillati</taxon>
        <taxon>Bacillota</taxon>
        <taxon>Bacilli</taxon>
        <taxon>Bacillales</taxon>
        <taxon>Paenibacillaceae</taxon>
        <taxon>Paenibacillus</taxon>
    </lineage>
</organism>
<dbReference type="Proteomes" id="UP000295636">
    <property type="component" value="Unassembled WGS sequence"/>
</dbReference>
<evidence type="ECO:0000256" key="2">
    <source>
        <dbReference type="ARBA" id="ARBA00022448"/>
    </source>
</evidence>
<keyword evidence="2 7" id="KW-0813">Transport</keyword>
<dbReference type="PANTHER" id="PTHR43744:SF9">
    <property type="entry name" value="POLYGALACTURONAN_RHAMNOGALACTURONAN TRANSPORT SYSTEM PERMEASE PROTEIN YTCP"/>
    <property type="match status" value="1"/>
</dbReference>
<gene>
    <name evidence="9" type="ORF">E1757_03520</name>
</gene>
<evidence type="ECO:0000256" key="6">
    <source>
        <dbReference type="ARBA" id="ARBA00023136"/>
    </source>
</evidence>
<comment type="caution">
    <text evidence="9">The sequence shown here is derived from an EMBL/GenBank/DDBJ whole genome shotgun (WGS) entry which is preliminary data.</text>
</comment>
<dbReference type="GO" id="GO:0005886">
    <property type="term" value="C:plasma membrane"/>
    <property type="evidence" value="ECO:0007669"/>
    <property type="project" value="UniProtKB-SubCell"/>
</dbReference>
<comment type="subcellular location">
    <subcellularLocation>
        <location evidence="1 7">Cell membrane</location>
        <topology evidence="1 7">Multi-pass membrane protein</topology>
    </subcellularLocation>
</comment>
<proteinExistence type="inferred from homology"/>
<comment type="similarity">
    <text evidence="7">Belongs to the binding-protein-dependent transport system permease family.</text>
</comment>
<evidence type="ECO:0000256" key="1">
    <source>
        <dbReference type="ARBA" id="ARBA00004651"/>
    </source>
</evidence>
<evidence type="ECO:0000259" key="8">
    <source>
        <dbReference type="PROSITE" id="PS50928"/>
    </source>
</evidence>
<dbReference type="InterPro" id="IPR000515">
    <property type="entry name" value="MetI-like"/>
</dbReference>
<evidence type="ECO:0000256" key="4">
    <source>
        <dbReference type="ARBA" id="ARBA00022692"/>
    </source>
</evidence>
<dbReference type="InterPro" id="IPR035906">
    <property type="entry name" value="MetI-like_sf"/>
</dbReference>
<dbReference type="RefSeq" id="WP_133225416.1">
    <property type="nucleotide sequence ID" value="NZ_SMRT01000001.1"/>
</dbReference>